<feature type="coiled-coil region" evidence="1">
    <location>
        <begin position="315"/>
        <end position="342"/>
    </location>
</feature>
<dbReference type="AlphaFoldDB" id="A0A6C0BC44"/>
<evidence type="ECO:0000313" key="3">
    <source>
        <dbReference type="EMBL" id="QHS89374.1"/>
    </source>
</evidence>
<sequence length="394" mass="46124">MEHLSEKFQDASREEQVQIVSIGLQCWDILHSELQKVQELDSTKLIEKWKEEGKKEGKREGEKEMRRLIREKEDRLEELDSQRISLERKLERAVSEKQKELEELEKKWRRDSEREKEVISKEAALIERAQNMKSIKEYEIQIAQLQAKEDWQRAYSDTQKELEKLRSQMETKVQSSYEIGQEGEEESEAMLRKIPEWDCEKVSKEKHKGDFRMVSRTKKTFILDSKKYKDNVQKKERDKLISDVDGDATVSGGIMISLNSNISTKENCQIETTPGKKPICYLNFVGMAIDAKIAYLSSTLKFLEQYVGTNDEREKSELLDRMREAHRRIGELKHDTENIRNKAKEVYESLKINATKIQTIMDFILQDPSPEQVKTPRQKKQKALGPAPAPQTVE</sequence>
<dbReference type="EMBL" id="MN739109">
    <property type="protein sequence ID" value="QHS89374.1"/>
    <property type="molecule type" value="Genomic_DNA"/>
</dbReference>
<reference evidence="3" key="1">
    <citation type="journal article" date="2020" name="Nature">
        <title>Giant virus diversity and host interactions through global metagenomics.</title>
        <authorList>
            <person name="Schulz F."/>
            <person name="Roux S."/>
            <person name="Paez-Espino D."/>
            <person name="Jungbluth S."/>
            <person name="Walsh D.A."/>
            <person name="Denef V.J."/>
            <person name="McMahon K.D."/>
            <person name="Konstantinidis K.T."/>
            <person name="Eloe-Fadrosh E.A."/>
            <person name="Kyrpides N.C."/>
            <person name="Woyke T."/>
        </authorList>
    </citation>
    <scope>NUCLEOTIDE SEQUENCE</scope>
    <source>
        <strain evidence="3">GVMAG-M-3300010158-60</strain>
    </source>
</reference>
<protein>
    <submittedName>
        <fullName evidence="3">Uncharacterized protein</fullName>
    </submittedName>
</protein>
<evidence type="ECO:0000256" key="1">
    <source>
        <dbReference type="SAM" id="Coils"/>
    </source>
</evidence>
<proteinExistence type="predicted"/>
<name>A0A6C0BC44_9ZZZZ</name>
<organism evidence="3">
    <name type="scientific">viral metagenome</name>
    <dbReference type="NCBI Taxonomy" id="1070528"/>
    <lineage>
        <taxon>unclassified sequences</taxon>
        <taxon>metagenomes</taxon>
        <taxon>organismal metagenomes</taxon>
    </lineage>
</organism>
<feature type="region of interest" description="Disordered" evidence="2">
    <location>
        <begin position="368"/>
        <end position="394"/>
    </location>
</feature>
<accession>A0A6C0BC44</accession>
<evidence type="ECO:0000256" key="2">
    <source>
        <dbReference type="SAM" id="MobiDB-lite"/>
    </source>
</evidence>
<keyword evidence="1" id="KW-0175">Coiled coil</keyword>
<feature type="coiled-coil region" evidence="1">
    <location>
        <begin position="58"/>
        <end position="175"/>
    </location>
</feature>